<evidence type="ECO:0000313" key="4">
    <source>
        <dbReference type="EMBL" id="CDL92714.1"/>
    </source>
</evidence>
<dbReference type="GO" id="GO:0046394">
    <property type="term" value="P:carboxylic acid biosynthetic process"/>
    <property type="evidence" value="ECO:0007669"/>
    <property type="project" value="UniProtKB-ARBA"/>
</dbReference>
<dbReference type="InterPro" id="IPR036038">
    <property type="entry name" value="Aminotransferase-like"/>
</dbReference>
<evidence type="ECO:0000256" key="1">
    <source>
        <dbReference type="ARBA" id="ARBA00001933"/>
    </source>
</evidence>
<dbReference type="EC" id="2.6.1.21" evidence="4"/>
<dbReference type="Gene3D" id="3.30.470.10">
    <property type="match status" value="1"/>
</dbReference>
<keyword evidence="5" id="KW-1185">Reference proteome</keyword>
<dbReference type="SUPFAM" id="SSF56752">
    <property type="entry name" value="D-aminoacid aminotransferase-like PLP-dependent enzymes"/>
    <property type="match status" value="1"/>
</dbReference>
<dbReference type="PANTHER" id="PTHR42743">
    <property type="entry name" value="AMINO-ACID AMINOTRANSFERASE"/>
    <property type="match status" value="1"/>
</dbReference>
<dbReference type="Pfam" id="PF01063">
    <property type="entry name" value="Aminotran_4"/>
    <property type="match status" value="1"/>
</dbReference>
<reference evidence="4 5" key="1">
    <citation type="journal article" date="2015" name="Genome Announc.">
        <title>Draft Genome Sequence of Clostridium tyrobutyricum Strain DIVETGP, Isolated from Cow's Milk for Grana Padano Production.</title>
        <authorList>
            <person name="Soggiu A."/>
            <person name="Piras C."/>
            <person name="Gaiarsa S."/>
            <person name="Sassera D."/>
            <person name="Roncada P."/>
            <person name="Bendixen E."/>
            <person name="Brasca M."/>
            <person name="Bonizzi L."/>
        </authorList>
    </citation>
    <scope>NUCLEOTIDE SEQUENCE [LARGE SCALE GENOMIC DNA]</scope>
    <source>
        <strain evidence="4 5">DIVETGP</strain>
    </source>
</reference>
<gene>
    <name evidence="4" type="ORF">CTDIVETGP_2784</name>
</gene>
<dbReference type="GO" id="GO:0008652">
    <property type="term" value="P:amino acid biosynthetic process"/>
    <property type="evidence" value="ECO:0007669"/>
    <property type="project" value="UniProtKB-ARBA"/>
</dbReference>
<dbReference type="RefSeq" id="WP_017894559.1">
    <property type="nucleotide sequence ID" value="NZ_CBXI010000044.1"/>
</dbReference>
<name>W6NB07_CLOTY</name>
<keyword evidence="4" id="KW-0032">Aminotransferase</keyword>
<dbReference type="InterPro" id="IPR043132">
    <property type="entry name" value="BCAT-like_C"/>
</dbReference>
<dbReference type="InterPro" id="IPR043131">
    <property type="entry name" value="BCAT-like_N"/>
</dbReference>
<evidence type="ECO:0000313" key="5">
    <source>
        <dbReference type="Proteomes" id="UP000019482"/>
    </source>
</evidence>
<dbReference type="PANTHER" id="PTHR42743:SF10">
    <property type="entry name" value="D-ALANINE AMINOTRANSFERASE"/>
    <property type="match status" value="1"/>
</dbReference>
<organism evidence="4 5">
    <name type="scientific">Clostridium tyrobutyricum DIVETGP</name>
    <dbReference type="NCBI Taxonomy" id="1408889"/>
    <lineage>
        <taxon>Bacteria</taxon>
        <taxon>Bacillati</taxon>
        <taxon>Bacillota</taxon>
        <taxon>Clostridia</taxon>
        <taxon>Eubacteriales</taxon>
        <taxon>Clostridiaceae</taxon>
        <taxon>Clostridium</taxon>
    </lineage>
</organism>
<dbReference type="EMBL" id="CBXI010000044">
    <property type="protein sequence ID" value="CDL92714.1"/>
    <property type="molecule type" value="Genomic_DNA"/>
</dbReference>
<dbReference type="Proteomes" id="UP000019482">
    <property type="component" value="Unassembled WGS sequence"/>
</dbReference>
<dbReference type="CDD" id="cd01558">
    <property type="entry name" value="D-AAT_like"/>
    <property type="match status" value="1"/>
</dbReference>
<keyword evidence="4" id="KW-0808">Transferase</keyword>
<keyword evidence="3" id="KW-0663">Pyridoxal phosphate</keyword>
<dbReference type="InterPro" id="IPR050571">
    <property type="entry name" value="Class-IV_PLP-Dep_Aminotrnsfr"/>
</dbReference>
<dbReference type="GO" id="GO:0047810">
    <property type="term" value="F:D-alanine-2-oxoglutarate aminotransferase activity"/>
    <property type="evidence" value="ECO:0007669"/>
    <property type="project" value="UniProtKB-EC"/>
</dbReference>
<comment type="caution">
    <text evidence="4">The sequence shown here is derived from an EMBL/GenBank/DDBJ whole genome shotgun (WGS) entry which is preliminary data.</text>
</comment>
<dbReference type="FunFam" id="3.20.10.10:FF:000002">
    <property type="entry name" value="D-alanine aminotransferase"/>
    <property type="match status" value="1"/>
</dbReference>
<comment type="similarity">
    <text evidence="2">Belongs to the class-IV pyridoxal-phosphate-dependent aminotransferase family.</text>
</comment>
<proteinExistence type="inferred from homology"/>
<dbReference type="GeneID" id="29419678"/>
<dbReference type="GO" id="GO:0005829">
    <property type="term" value="C:cytosol"/>
    <property type="evidence" value="ECO:0007669"/>
    <property type="project" value="TreeGrafter"/>
</dbReference>
<evidence type="ECO:0000256" key="2">
    <source>
        <dbReference type="ARBA" id="ARBA00009320"/>
    </source>
</evidence>
<accession>W6NB07</accession>
<dbReference type="AlphaFoldDB" id="W6NB07"/>
<sequence>MKNLGYYNGKYDLIENMTIPMNDRVCYFGDGVYDATYSRNHVIFALDEHIDRFFNSAGLLKIKIPYTKDELKELLNDMVKKVDSGEQFVYWQVTRGTAMRNHIFPEDDVKANVWIILKPQKVKDMSQKLRLITLEDTRFLHCNIKTLNLLPSVMAAQKADEKDCQEAVFHRGDRVTECAHSNVSIIKDGIFKTAPADNLILPGIARAHIIKMCKKFEIPVNETPFTLEELMDADEVIVTSSGQFCMTTCEIDGTPVGGKAPEIVKKLQDALSAEFLKETDKVQEGII</sequence>
<dbReference type="Gene3D" id="3.20.10.10">
    <property type="entry name" value="D-amino Acid Aminotransferase, subunit A, domain 2"/>
    <property type="match status" value="1"/>
</dbReference>
<dbReference type="InterPro" id="IPR001544">
    <property type="entry name" value="Aminotrans_IV"/>
</dbReference>
<evidence type="ECO:0000256" key="3">
    <source>
        <dbReference type="ARBA" id="ARBA00022898"/>
    </source>
</evidence>
<protein>
    <submittedName>
        <fullName evidence="4">D-alanine aminotransferase</fullName>
        <ecNumber evidence="4">2.6.1.21</ecNumber>
    </submittedName>
</protein>
<dbReference type="OrthoDB" id="9805628at2"/>
<comment type="cofactor">
    <cofactor evidence="1">
        <name>pyridoxal 5'-phosphate</name>
        <dbReference type="ChEBI" id="CHEBI:597326"/>
    </cofactor>
</comment>